<keyword evidence="1" id="KW-0663">Pyridoxal phosphate</keyword>
<dbReference type="Gene3D" id="3.40.640.10">
    <property type="entry name" value="Type I PLP-dependent aspartate aminotransferase-like (Major domain)"/>
    <property type="match status" value="1"/>
</dbReference>
<gene>
    <name evidence="3" type="ORF">ACFFGH_31165</name>
</gene>
<evidence type="ECO:0000256" key="1">
    <source>
        <dbReference type="ARBA" id="ARBA00022898"/>
    </source>
</evidence>
<proteinExistence type="predicted"/>
<dbReference type="InterPro" id="IPR015422">
    <property type="entry name" value="PyrdxlP-dep_Trfase_small"/>
</dbReference>
<dbReference type="GO" id="GO:0008483">
    <property type="term" value="F:transaminase activity"/>
    <property type="evidence" value="ECO:0007669"/>
    <property type="project" value="UniProtKB-KW"/>
</dbReference>
<reference evidence="3 4" key="1">
    <citation type="submission" date="2024-09" db="EMBL/GenBank/DDBJ databases">
        <authorList>
            <person name="Sun Q."/>
            <person name="Mori K."/>
        </authorList>
    </citation>
    <scope>NUCLEOTIDE SEQUENCE [LARGE SCALE GENOMIC DNA]</scope>
    <source>
        <strain evidence="3 4">KCTC 23076</strain>
    </source>
</reference>
<keyword evidence="4" id="KW-1185">Reference proteome</keyword>
<dbReference type="SUPFAM" id="SSF53383">
    <property type="entry name" value="PLP-dependent transferases"/>
    <property type="match status" value="1"/>
</dbReference>
<comment type="caution">
    <text evidence="3">The sequence shown here is derived from an EMBL/GenBank/DDBJ whole genome shotgun (WGS) entry which is preliminary data.</text>
</comment>
<dbReference type="Gene3D" id="3.90.1150.10">
    <property type="entry name" value="Aspartate Aminotransferase, domain 1"/>
    <property type="match status" value="1"/>
</dbReference>
<dbReference type="InterPro" id="IPR000192">
    <property type="entry name" value="Aminotrans_V_dom"/>
</dbReference>
<dbReference type="EMBL" id="JBHLTG010000012">
    <property type="protein sequence ID" value="MFC0682313.1"/>
    <property type="molecule type" value="Genomic_DNA"/>
</dbReference>
<accession>A0ABV6S2H8</accession>
<keyword evidence="3" id="KW-0032">Aminotransferase</keyword>
<dbReference type="Proteomes" id="UP001589896">
    <property type="component" value="Unassembled WGS sequence"/>
</dbReference>
<keyword evidence="3" id="KW-0808">Transferase</keyword>
<name>A0ABV6S2H8_9GAMM</name>
<protein>
    <submittedName>
        <fullName evidence="3">Aminotransferase class V-fold PLP-dependent enzyme</fullName>
    </submittedName>
</protein>
<dbReference type="RefSeq" id="WP_386676219.1">
    <property type="nucleotide sequence ID" value="NZ_JBHLTG010000012.1"/>
</dbReference>
<dbReference type="PANTHER" id="PTHR43586:SF15">
    <property type="entry name" value="BLR3095 PROTEIN"/>
    <property type="match status" value="1"/>
</dbReference>
<dbReference type="InterPro" id="IPR015424">
    <property type="entry name" value="PyrdxlP-dep_Trfase"/>
</dbReference>
<dbReference type="PANTHER" id="PTHR43586">
    <property type="entry name" value="CYSTEINE DESULFURASE"/>
    <property type="match status" value="1"/>
</dbReference>
<dbReference type="Pfam" id="PF00266">
    <property type="entry name" value="Aminotran_5"/>
    <property type="match status" value="1"/>
</dbReference>
<organism evidence="3 4">
    <name type="scientific">Lysobacter korlensis</name>
    <dbReference type="NCBI Taxonomy" id="553636"/>
    <lineage>
        <taxon>Bacteria</taxon>
        <taxon>Pseudomonadati</taxon>
        <taxon>Pseudomonadota</taxon>
        <taxon>Gammaproteobacteria</taxon>
        <taxon>Lysobacterales</taxon>
        <taxon>Lysobacteraceae</taxon>
        <taxon>Lysobacter</taxon>
    </lineage>
</organism>
<sequence>MTLDALLADFQEEPGYLDFAAVGPLSAAVAAEGASLVELLSKARFGTISSLLGQDARVREAVARATGFPAESVVFQPNTSTGLLHAMFGLTGAVALSPAEYPSLTFAATRAAEALGVVTPVWLETDHGRVTPGNLREQLTDATVAVAVSLVDFRTGYLADLDGIRQVIGDRLLIVDAIQGFGVVDAPYTVADVVVSGGHKWLRAGWGTGFLALSDRAVEHLTPVWSGYTATDAEGLPLDEVLPAARGARAFSVTNADPIAEARLATALDLVSDAGVAEISARIAERVTRIIDLADEYAVPVVSPRDERERAGIVVLEPAPENLTVLTASLHNHGVSATTREGRVRLSAHVSTNEETFEILRASLLSYATATNI</sequence>
<evidence type="ECO:0000313" key="4">
    <source>
        <dbReference type="Proteomes" id="UP001589896"/>
    </source>
</evidence>
<feature type="domain" description="Aminotransferase class V" evidence="2">
    <location>
        <begin position="57"/>
        <end position="373"/>
    </location>
</feature>
<evidence type="ECO:0000259" key="2">
    <source>
        <dbReference type="Pfam" id="PF00266"/>
    </source>
</evidence>
<evidence type="ECO:0000313" key="3">
    <source>
        <dbReference type="EMBL" id="MFC0682313.1"/>
    </source>
</evidence>
<dbReference type="InterPro" id="IPR015421">
    <property type="entry name" value="PyrdxlP-dep_Trfase_major"/>
</dbReference>